<accession>A0ABU6UUD2</accession>
<sequence>MGYNSPGFVRCLTIKPYNHPSVIWSCHCSPSLPPEHKNSNNSETVKILTTMMDEIMMALTIMVVLVTITTVLEMTKMAVTAPSIA</sequence>
<keyword evidence="3" id="KW-1185">Reference proteome</keyword>
<evidence type="ECO:0000313" key="2">
    <source>
        <dbReference type="EMBL" id="MED6164932.1"/>
    </source>
</evidence>
<keyword evidence="1" id="KW-0472">Membrane</keyword>
<comment type="caution">
    <text evidence="2">The sequence shown here is derived from an EMBL/GenBank/DDBJ whole genome shotgun (WGS) entry which is preliminary data.</text>
</comment>
<dbReference type="EMBL" id="JASCZI010122958">
    <property type="protein sequence ID" value="MED6164932.1"/>
    <property type="molecule type" value="Genomic_DNA"/>
</dbReference>
<protein>
    <submittedName>
        <fullName evidence="2">Uncharacterized protein</fullName>
    </submittedName>
</protein>
<keyword evidence="1" id="KW-1133">Transmembrane helix</keyword>
<feature type="transmembrane region" description="Helical" evidence="1">
    <location>
        <begin position="55"/>
        <end position="72"/>
    </location>
</feature>
<evidence type="ECO:0000313" key="3">
    <source>
        <dbReference type="Proteomes" id="UP001341840"/>
    </source>
</evidence>
<proteinExistence type="predicted"/>
<gene>
    <name evidence="2" type="ORF">PIB30_094887</name>
</gene>
<reference evidence="2 3" key="1">
    <citation type="journal article" date="2023" name="Plants (Basel)">
        <title>Bridging the Gap: Combining Genomics and Transcriptomics Approaches to Understand Stylosanthes scabra, an Orphan Legume from the Brazilian Caatinga.</title>
        <authorList>
            <person name="Ferreira-Neto J.R.C."/>
            <person name="da Silva M.D."/>
            <person name="Binneck E."/>
            <person name="de Melo N.F."/>
            <person name="da Silva R.H."/>
            <person name="de Melo A.L.T.M."/>
            <person name="Pandolfi V."/>
            <person name="Bustamante F.O."/>
            <person name="Brasileiro-Vidal A.C."/>
            <person name="Benko-Iseppon A.M."/>
        </authorList>
    </citation>
    <scope>NUCLEOTIDE SEQUENCE [LARGE SCALE GENOMIC DNA]</scope>
    <source>
        <tissue evidence="2">Leaves</tissue>
    </source>
</reference>
<dbReference type="Proteomes" id="UP001341840">
    <property type="component" value="Unassembled WGS sequence"/>
</dbReference>
<keyword evidence="1" id="KW-0812">Transmembrane</keyword>
<evidence type="ECO:0000256" key="1">
    <source>
        <dbReference type="SAM" id="Phobius"/>
    </source>
</evidence>
<name>A0ABU6UUD2_9FABA</name>
<organism evidence="2 3">
    <name type="scientific">Stylosanthes scabra</name>
    <dbReference type="NCBI Taxonomy" id="79078"/>
    <lineage>
        <taxon>Eukaryota</taxon>
        <taxon>Viridiplantae</taxon>
        <taxon>Streptophyta</taxon>
        <taxon>Embryophyta</taxon>
        <taxon>Tracheophyta</taxon>
        <taxon>Spermatophyta</taxon>
        <taxon>Magnoliopsida</taxon>
        <taxon>eudicotyledons</taxon>
        <taxon>Gunneridae</taxon>
        <taxon>Pentapetalae</taxon>
        <taxon>rosids</taxon>
        <taxon>fabids</taxon>
        <taxon>Fabales</taxon>
        <taxon>Fabaceae</taxon>
        <taxon>Papilionoideae</taxon>
        <taxon>50 kb inversion clade</taxon>
        <taxon>dalbergioids sensu lato</taxon>
        <taxon>Dalbergieae</taxon>
        <taxon>Pterocarpus clade</taxon>
        <taxon>Stylosanthes</taxon>
    </lineage>
</organism>